<dbReference type="Gene3D" id="3.90.550.50">
    <property type="match status" value="1"/>
</dbReference>
<feature type="domain" description="Fringe-like glycosyltransferase" evidence="13">
    <location>
        <begin position="163"/>
        <end position="274"/>
    </location>
</feature>
<comment type="subcellular location">
    <subcellularLocation>
        <location evidence="1">Membrane</location>
        <topology evidence="1">Single-pass type II membrane protein</topology>
    </subcellularLocation>
</comment>
<evidence type="ECO:0000313" key="14">
    <source>
        <dbReference type="EMBL" id="KAE8155210.1"/>
    </source>
</evidence>
<feature type="chain" id="PRO_5024799934" description="N-acetylgalactosaminide beta-1,3-galactosyltransferase" evidence="12">
    <location>
        <begin position="26"/>
        <end position="424"/>
    </location>
</feature>
<dbReference type="GO" id="GO:0016263">
    <property type="term" value="F:glycoprotein-N-acetylgalactosamine 3-beta-galactosyltransferase activity"/>
    <property type="evidence" value="ECO:0007669"/>
    <property type="project" value="UniProtKB-EC"/>
</dbReference>
<evidence type="ECO:0000256" key="8">
    <source>
        <dbReference type="ARBA" id="ARBA00022741"/>
    </source>
</evidence>
<dbReference type="GO" id="GO:0016020">
    <property type="term" value="C:membrane"/>
    <property type="evidence" value="ECO:0007669"/>
    <property type="project" value="UniProtKB-SubCell"/>
</dbReference>
<evidence type="ECO:0000256" key="1">
    <source>
        <dbReference type="ARBA" id="ARBA00004606"/>
    </source>
</evidence>
<keyword evidence="8" id="KW-0547">Nucleotide-binding</keyword>
<keyword evidence="12" id="KW-0732">Signal</keyword>
<dbReference type="Proteomes" id="UP000325780">
    <property type="component" value="Unassembled WGS sequence"/>
</dbReference>
<keyword evidence="7" id="KW-0812">Transmembrane</keyword>
<dbReference type="EC" id="2.4.1.122" evidence="4"/>
<keyword evidence="15" id="KW-1185">Reference proteome</keyword>
<dbReference type="PANTHER" id="PTHR23033">
    <property type="entry name" value="BETA1,3-GALACTOSYLTRANSFERASE"/>
    <property type="match status" value="1"/>
</dbReference>
<dbReference type="EMBL" id="ML742024">
    <property type="protein sequence ID" value="KAE8155210.1"/>
    <property type="molecule type" value="Genomic_DNA"/>
</dbReference>
<evidence type="ECO:0000256" key="5">
    <source>
        <dbReference type="ARBA" id="ARBA00022676"/>
    </source>
</evidence>
<keyword evidence="5" id="KW-0328">Glycosyltransferase</keyword>
<accession>A0A5N6U9G0</accession>
<keyword evidence="10" id="KW-1133">Transmembrane helix</keyword>
<dbReference type="PANTHER" id="PTHR23033:SF47">
    <property type="entry name" value="APPLE DOMAIN-CONTAINING PROTEIN-RELATED"/>
    <property type="match status" value="1"/>
</dbReference>
<evidence type="ECO:0000313" key="15">
    <source>
        <dbReference type="Proteomes" id="UP000325780"/>
    </source>
</evidence>
<evidence type="ECO:0000256" key="6">
    <source>
        <dbReference type="ARBA" id="ARBA00022679"/>
    </source>
</evidence>
<organism evidence="14 15">
    <name type="scientific">Aspergillus avenaceus</name>
    <dbReference type="NCBI Taxonomy" id="36643"/>
    <lineage>
        <taxon>Eukaryota</taxon>
        <taxon>Fungi</taxon>
        <taxon>Dikarya</taxon>
        <taxon>Ascomycota</taxon>
        <taxon>Pezizomycotina</taxon>
        <taxon>Eurotiomycetes</taxon>
        <taxon>Eurotiomycetidae</taxon>
        <taxon>Eurotiales</taxon>
        <taxon>Aspergillaceae</taxon>
        <taxon>Aspergillus</taxon>
        <taxon>Aspergillus subgen. Circumdati</taxon>
    </lineage>
</organism>
<evidence type="ECO:0000256" key="2">
    <source>
        <dbReference type="ARBA" id="ARBA00004922"/>
    </source>
</evidence>
<dbReference type="Pfam" id="PF02434">
    <property type="entry name" value="Fringe"/>
    <property type="match status" value="1"/>
</dbReference>
<evidence type="ECO:0000256" key="3">
    <source>
        <dbReference type="ARBA" id="ARBA00006462"/>
    </source>
</evidence>
<protein>
    <recommendedName>
        <fullName evidence="4">N-acetylgalactosaminide beta-1,3-galactosyltransferase</fullName>
        <ecNumber evidence="4">2.4.1.122</ecNumber>
    </recommendedName>
</protein>
<sequence length="424" mass="47817">MPPISKHQPLLGLIVLLSYVCYQHQQTSTAHVPLVGDSETECPHLPGLEDVLVVLKTGVTEAREKVPVHVQTTLRCVPNYVIFSDYDEEIAGMSVHDVLRNVSDRVKAHNPDFSMYNRVRAHGRAALTRADLNPDTNSAFGKPKNPGWKLDKWKFLPMLEETLAVRDDAKWYVFMEADTYFFWPNLLAWLAQLEHQRPYYLGNQMQIGDVVFAHGGSGFVLSMPAVRAAVALRAANLDAWDKLTDEFWAGDCVLGKALADVGVPLTWSWPVLHTGHPGDIDFFSEGYRKRPWCYAPIAYHHLTPAQIKELWRFERSWMRAHEVVLYRDVFERLVQPALKGVAVDWSNRIGDKQGTAGLSAVECRVMCYQDKDCVQYSFAEGVCYMSGVPVLGSRVEGVTSGWVPDRIDRLVGKMGSCPQAKWIV</sequence>
<proteinExistence type="inferred from homology"/>
<dbReference type="InterPro" id="IPR003378">
    <property type="entry name" value="Fringe-like_glycosylTrfase"/>
</dbReference>
<dbReference type="GO" id="GO:0000166">
    <property type="term" value="F:nucleotide binding"/>
    <property type="evidence" value="ECO:0007669"/>
    <property type="project" value="UniProtKB-KW"/>
</dbReference>
<comment type="pathway">
    <text evidence="2">Protein modification; protein glycosylation.</text>
</comment>
<evidence type="ECO:0000256" key="7">
    <source>
        <dbReference type="ARBA" id="ARBA00022692"/>
    </source>
</evidence>
<name>A0A5N6U9G0_ASPAV</name>
<dbReference type="OrthoDB" id="414175at2759"/>
<keyword evidence="9" id="KW-0735">Signal-anchor</keyword>
<dbReference type="InterPro" id="IPR026050">
    <property type="entry name" value="C1GALT1/C1GALT1_chp1"/>
</dbReference>
<gene>
    <name evidence="14" type="ORF">BDV25DRAFT_126121</name>
</gene>
<evidence type="ECO:0000256" key="9">
    <source>
        <dbReference type="ARBA" id="ARBA00022968"/>
    </source>
</evidence>
<evidence type="ECO:0000256" key="10">
    <source>
        <dbReference type="ARBA" id="ARBA00022989"/>
    </source>
</evidence>
<comment type="similarity">
    <text evidence="3">Belongs to the glycosyltransferase 31 family. Beta3-Gal-T subfamily.</text>
</comment>
<evidence type="ECO:0000256" key="11">
    <source>
        <dbReference type="ARBA" id="ARBA00023136"/>
    </source>
</evidence>
<keyword evidence="11" id="KW-0472">Membrane</keyword>
<evidence type="ECO:0000256" key="4">
    <source>
        <dbReference type="ARBA" id="ARBA00012557"/>
    </source>
</evidence>
<reference evidence="14 15" key="1">
    <citation type="submission" date="2019-04" db="EMBL/GenBank/DDBJ databases">
        <title>Friends and foes A comparative genomics study of 23 Aspergillus species from section Flavi.</title>
        <authorList>
            <consortium name="DOE Joint Genome Institute"/>
            <person name="Kjaerbolling I."/>
            <person name="Vesth T."/>
            <person name="Frisvad J.C."/>
            <person name="Nybo J.L."/>
            <person name="Theobald S."/>
            <person name="Kildgaard S."/>
            <person name="Isbrandt T."/>
            <person name="Kuo A."/>
            <person name="Sato A."/>
            <person name="Lyhne E.K."/>
            <person name="Kogle M.E."/>
            <person name="Wiebenga A."/>
            <person name="Kun R.S."/>
            <person name="Lubbers R.J."/>
            <person name="Makela M.R."/>
            <person name="Barry K."/>
            <person name="Chovatia M."/>
            <person name="Clum A."/>
            <person name="Daum C."/>
            <person name="Haridas S."/>
            <person name="He G."/>
            <person name="LaButti K."/>
            <person name="Lipzen A."/>
            <person name="Mondo S."/>
            <person name="Riley R."/>
            <person name="Salamov A."/>
            <person name="Simmons B.A."/>
            <person name="Magnuson J.K."/>
            <person name="Henrissat B."/>
            <person name="Mortensen U.H."/>
            <person name="Larsen T.O."/>
            <person name="Devries R.P."/>
            <person name="Grigoriev I.V."/>
            <person name="Machida M."/>
            <person name="Baker S.E."/>
            <person name="Andersen M.R."/>
        </authorList>
    </citation>
    <scope>NUCLEOTIDE SEQUENCE [LARGE SCALE GENOMIC DNA]</scope>
    <source>
        <strain evidence="14 15">IBT 18842</strain>
    </source>
</reference>
<evidence type="ECO:0000256" key="12">
    <source>
        <dbReference type="SAM" id="SignalP"/>
    </source>
</evidence>
<keyword evidence="6" id="KW-0808">Transferase</keyword>
<dbReference type="AlphaFoldDB" id="A0A5N6U9G0"/>
<evidence type="ECO:0000259" key="13">
    <source>
        <dbReference type="Pfam" id="PF02434"/>
    </source>
</evidence>
<feature type="signal peptide" evidence="12">
    <location>
        <begin position="1"/>
        <end position="25"/>
    </location>
</feature>